<organism evidence="1 2">
    <name type="scientific">Citrobacter braakii</name>
    <dbReference type="NCBI Taxonomy" id="57706"/>
    <lineage>
        <taxon>Bacteria</taxon>
        <taxon>Pseudomonadati</taxon>
        <taxon>Pseudomonadota</taxon>
        <taxon>Gammaproteobacteria</taxon>
        <taxon>Enterobacterales</taxon>
        <taxon>Enterobacteriaceae</taxon>
        <taxon>Citrobacter</taxon>
        <taxon>Citrobacter freundii complex</taxon>
    </lineage>
</organism>
<dbReference type="RefSeq" id="WP_047416196.1">
    <property type="nucleotide sequence ID" value="NZ_JACXSK010000034.1"/>
</dbReference>
<comment type="caution">
    <text evidence="1">The sequence shown here is derived from an EMBL/GenBank/DDBJ whole genome shotgun (WGS) entry which is preliminary data.</text>
</comment>
<reference evidence="1" key="1">
    <citation type="submission" date="2020-09" db="EMBL/GenBank/DDBJ databases">
        <title>Characterization of IncC plasmids in Enterobacterales of food-producing animals originating from China.</title>
        <authorList>
            <person name="Zhang Y."/>
            <person name="Lei C.-W."/>
        </authorList>
    </citation>
    <scope>NUCLEOTIDE SEQUENCE</scope>
    <source>
        <strain evidence="1">CC1</strain>
    </source>
</reference>
<dbReference type="Proteomes" id="UP000605024">
    <property type="component" value="Unassembled WGS sequence"/>
</dbReference>
<gene>
    <name evidence="1" type="ORF">ID160_26160</name>
</gene>
<protein>
    <submittedName>
        <fullName evidence="1">Uncharacterized protein</fullName>
    </submittedName>
</protein>
<dbReference type="EMBL" id="JACXSK010000034">
    <property type="protein sequence ID" value="MBD3126139.1"/>
    <property type="molecule type" value="Genomic_DNA"/>
</dbReference>
<sequence>MAKYGALISLPNGNPFITPDSTPMTLYRKVTVNSILGSDFNSATASVVINGQKGGIVFARTSAAAKISASKNGNTFSVSASNYRGSSFVLEAYFFAIYPLTLPAWGVAIWDAEGTLVLTNESRVLSDLTTIGSPGAVTGGLNIDSYMPGKWAVNPMGLGAVLLHAGSAPGGQPIIQPVDVGTGCFNEGAGTRIKGLSSTTASGSSVGTTNSGIVITAINTAAYD</sequence>
<dbReference type="AlphaFoldDB" id="A0A8I0KMN2"/>
<proteinExistence type="predicted"/>
<evidence type="ECO:0000313" key="1">
    <source>
        <dbReference type="EMBL" id="MBD3126139.1"/>
    </source>
</evidence>
<name>A0A8I0KMN2_CITBR</name>
<evidence type="ECO:0000313" key="2">
    <source>
        <dbReference type="Proteomes" id="UP000605024"/>
    </source>
</evidence>
<accession>A0A8I0KMN2</accession>